<evidence type="ECO:0000313" key="2">
    <source>
        <dbReference type="Proteomes" id="UP000295818"/>
    </source>
</evidence>
<proteinExistence type="predicted"/>
<protein>
    <submittedName>
        <fullName evidence="1">Uncharacterized protein</fullName>
    </submittedName>
</protein>
<dbReference type="RefSeq" id="WP_132187159.1">
    <property type="nucleotide sequence ID" value="NZ_SLWM01000001.1"/>
</dbReference>
<comment type="caution">
    <text evidence="1">The sequence shown here is derived from an EMBL/GenBank/DDBJ whole genome shotgun (WGS) entry which is preliminary data.</text>
</comment>
<dbReference type="EMBL" id="SLWM01000001">
    <property type="protein sequence ID" value="TCO31861.1"/>
    <property type="molecule type" value="Genomic_DNA"/>
</dbReference>
<organism evidence="1 2">
    <name type="scientific">Kribbella orskensis</name>
    <dbReference type="NCBI Taxonomy" id="2512216"/>
    <lineage>
        <taxon>Bacteria</taxon>
        <taxon>Bacillati</taxon>
        <taxon>Actinomycetota</taxon>
        <taxon>Actinomycetes</taxon>
        <taxon>Propionibacteriales</taxon>
        <taxon>Kribbellaceae</taxon>
        <taxon>Kribbella</taxon>
    </lineage>
</organism>
<gene>
    <name evidence="1" type="ORF">EV644_101504</name>
</gene>
<accession>A0ABY2BUA1</accession>
<dbReference type="Proteomes" id="UP000295818">
    <property type="component" value="Unassembled WGS sequence"/>
</dbReference>
<reference evidence="1 2" key="1">
    <citation type="journal article" date="2015" name="Stand. Genomic Sci.">
        <title>Genomic Encyclopedia of Bacterial and Archaeal Type Strains, Phase III: the genomes of soil and plant-associated and newly described type strains.</title>
        <authorList>
            <person name="Whitman W.B."/>
            <person name="Woyke T."/>
            <person name="Klenk H.P."/>
            <person name="Zhou Y."/>
            <person name="Lilburn T.G."/>
            <person name="Beck B.J."/>
            <person name="De Vos P."/>
            <person name="Vandamme P."/>
            <person name="Eisen J.A."/>
            <person name="Garrity G."/>
            <person name="Hugenholtz P."/>
            <person name="Kyrpides N.C."/>
        </authorList>
    </citation>
    <scope>NUCLEOTIDE SEQUENCE [LARGE SCALE GENOMIC DNA]</scope>
    <source>
        <strain evidence="1 2">VKM Ac-2538</strain>
    </source>
</reference>
<sequence length="94" mass="10278">MTEPGLSMASRHLLVERTHLPPKEIAPGHELHGLAPSAVAKCEGCDDVVFRASDDTFAIVHLAWTLKPETPLWPRTTRLGGFIVVEAAMDQQAH</sequence>
<keyword evidence="2" id="KW-1185">Reference proteome</keyword>
<evidence type="ECO:0000313" key="1">
    <source>
        <dbReference type="EMBL" id="TCO31861.1"/>
    </source>
</evidence>
<name>A0ABY2BUA1_9ACTN</name>